<keyword evidence="3" id="KW-1185">Reference proteome</keyword>
<name>A0A1L9WK29_ASPA1</name>
<sequence length="150" mass="16720">MFLSCDSVSSGKSDLPTLPYLRNLQKFTFLPDHDLPDNDGLDYILESYYHRINLVRRLPALKSVAFTLATWNNEAGVPSSPEFFNFRELSFTHSMMHEADLCCLIGAAKALSNFRYKIGGRRLPEGGQADRASIASTQKPVAESAYPRGS</sequence>
<gene>
    <name evidence="2" type="ORF">ASPACDRAFT_1859195</name>
</gene>
<proteinExistence type="predicted"/>
<dbReference type="EMBL" id="KV878985">
    <property type="protein sequence ID" value="OJJ96513.1"/>
    <property type="molecule type" value="Genomic_DNA"/>
</dbReference>
<feature type="region of interest" description="Disordered" evidence="1">
    <location>
        <begin position="127"/>
        <end position="150"/>
    </location>
</feature>
<reference evidence="3" key="1">
    <citation type="journal article" date="2017" name="Genome Biol.">
        <title>Comparative genomics reveals high biological diversity and specific adaptations in the industrially and medically important fungal genus Aspergillus.</title>
        <authorList>
            <person name="de Vries R.P."/>
            <person name="Riley R."/>
            <person name="Wiebenga A."/>
            <person name="Aguilar-Osorio G."/>
            <person name="Amillis S."/>
            <person name="Uchima C.A."/>
            <person name="Anderluh G."/>
            <person name="Asadollahi M."/>
            <person name="Askin M."/>
            <person name="Barry K."/>
            <person name="Battaglia E."/>
            <person name="Bayram O."/>
            <person name="Benocci T."/>
            <person name="Braus-Stromeyer S.A."/>
            <person name="Caldana C."/>
            <person name="Canovas D."/>
            <person name="Cerqueira G.C."/>
            <person name="Chen F."/>
            <person name="Chen W."/>
            <person name="Choi C."/>
            <person name="Clum A."/>
            <person name="Dos Santos R.A."/>
            <person name="Damasio A.R."/>
            <person name="Diallinas G."/>
            <person name="Emri T."/>
            <person name="Fekete E."/>
            <person name="Flipphi M."/>
            <person name="Freyberg S."/>
            <person name="Gallo A."/>
            <person name="Gournas C."/>
            <person name="Habgood R."/>
            <person name="Hainaut M."/>
            <person name="Harispe M.L."/>
            <person name="Henrissat B."/>
            <person name="Hilden K.S."/>
            <person name="Hope R."/>
            <person name="Hossain A."/>
            <person name="Karabika E."/>
            <person name="Karaffa L."/>
            <person name="Karanyi Z."/>
            <person name="Krasevec N."/>
            <person name="Kuo A."/>
            <person name="Kusch H."/>
            <person name="LaButti K."/>
            <person name="Lagendijk E.L."/>
            <person name="Lapidus A."/>
            <person name="Levasseur A."/>
            <person name="Lindquist E."/>
            <person name="Lipzen A."/>
            <person name="Logrieco A.F."/>
            <person name="MacCabe A."/>
            <person name="Maekelae M.R."/>
            <person name="Malavazi I."/>
            <person name="Melin P."/>
            <person name="Meyer V."/>
            <person name="Mielnichuk N."/>
            <person name="Miskei M."/>
            <person name="Molnar A.P."/>
            <person name="Mule G."/>
            <person name="Ngan C.Y."/>
            <person name="Orejas M."/>
            <person name="Orosz E."/>
            <person name="Ouedraogo J.P."/>
            <person name="Overkamp K.M."/>
            <person name="Park H.-S."/>
            <person name="Perrone G."/>
            <person name="Piumi F."/>
            <person name="Punt P.J."/>
            <person name="Ram A.F."/>
            <person name="Ramon A."/>
            <person name="Rauscher S."/>
            <person name="Record E."/>
            <person name="Riano-Pachon D.M."/>
            <person name="Robert V."/>
            <person name="Roehrig J."/>
            <person name="Ruller R."/>
            <person name="Salamov A."/>
            <person name="Salih N.S."/>
            <person name="Samson R.A."/>
            <person name="Sandor E."/>
            <person name="Sanguinetti M."/>
            <person name="Schuetze T."/>
            <person name="Sepcic K."/>
            <person name="Shelest E."/>
            <person name="Sherlock G."/>
            <person name="Sophianopoulou V."/>
            <person name="Squina F.M."/>
            <person name="Sun H."/>
            <person name="Susca A."/>
            <person name="Todd R.B."/>
            <person name="Tsang A."/>
            <person name="Unkles S.E."/>
            <person name="van de Wiele N."/>
            <person name="van Rossen-Uffink D."/>
            <person name="Oliveira J.V."/>
            <person name="Vesth T.C."/>
            <person name="Visser J."/>
            <person name="Yu J.-H."/>
            <person name="Zhou M."/>
            <person name="Andersen M.R."/>
            <person name="Archer D.B."/>
            <person name="Baker S.E."/>
            <person name="Benoit I."/>
            <person name="Brakhage A.A."/>
            <person name="Braus G.H."/>
            <person name="Fischer R."/>
            <person name="Frisvad J.C."/>
            <person name="Goldman G.H."/>
            <person name="Houbraken J."/>
            <person name="Oakley B."/>
            <person name="Pocsi I."/>
            <person name="Scazzocchio C."/>
            <person name="Seiboth B."/>
            <person name="vanKuyk P.A."/>
            <person name="Wortman J."/>
            <person name="Dyer P.S."/>
            <person name="Grigoriev I.V."/>
        </authorList>
    </citation>
    <scope>NUCLEOTIDE SEQUENCE [LARGE SCALE GENOMIC DNA]</scope>
    <source>
        <strain evidence="3">ATCC 16872 / CBS 172.66 / WB 5094</strain>
    </source>
</reference>
<accession>A0A1L9WK29</accession>
<dbReference type="RefSeq" id="XP_020052853.1">
    <property type="nucleotide sequence ID" value="XM_020197657.1"/>
</dbReference>
<dbReference type="Proteomes" id="UP000184546">
    <property type="component" value="Unassembled WGS sequence"/>
</dbReference>
<dbReference type="STRING" id="690307.A0A1L9WK29"/>
<dbReference type="VEuPathDB" id="FungiDB:ASPACDRAFT_1859195"/>
<evidence type="ECO:0000313" key="3">
    <source>
        <dbReference type="Proteomes" id="UP000184546"/>
    </source>
</evidence>
<protein>
    <submittedName>
        <fullName evidence="2">Uncharacterized protein</fullName>
    </submittedName>
</protein>
<evidence type="ECO:0000313" key="2">
    <source>
        <dbReference type="EMBL" id="OJJ96513.1"/>
    </source>
</evidence>
<dbReference type="OrthoDB" id="3437411at2759"/>
<dbReference type="GeneID" id="30971471"/>
<evidence type="ECO:0000256" key="1">
    <source>
        <dbReference type="SAM" id="MobiDB-lite"/>
    </source>
</evidence>
<dbReference type="AlphaFoldDB" id="A0A1L9WK29"/>
<organism evidence="2 3">
    <name type="scientific">Aspergillus aculeatus (strain ATCC 16872 / CBS 172.66 / WB 5094)</name>
    <dbReference type="NCBI Taxonomy" id="690307"/>
    <lineage>
        <taxon>Eukaryota</taxon>
        <taxon>Fungi</taxon>
        <taxon>Dikarya</taxon>
        <taxon>Ascomycota</taxon>
        <taxon>Pezizomycotina</taxon>
        <taxon>Eurotiomycetes</taxon>
        <taxon>Eurotiomycetidae</taxon>
        <taxon>Eurotiales</taxon>
        <taxon>Aspergillaceae</taxon>
        <taxon>Aspergillus</taxon>
        <taxon>Aspergillus subgen. Circumdati</taxon>
    </lineage>
</organism>